<organism evidence="5 6">
    <name type="scientific">Durusdinium trenchii</name>
    <dbReference type="NCBI Taxonomy" id="1381693"/>
    <lineage>
        <taxon>Eukaryota</taxon>
        <taxon>Sar</taxon>
        <taxon>Alveolata</taxon>
        <taxon>Dinophyceae</taxon>
        <taxon>Suessiales</taxon>
        <taxon>Symbiodiniaceae</taxon>
        <taxon>Durusdinium</taxon>
    </lineage>
</organism>
<evidence type="ECO:0000313" key="6">
    <source>
        <dbReference type="Proteomes" id="UP001642484"/>
    </source>
</evidence>
<name>A0ABP0MJ43_9DINO</name>
<dbReference type="PANTHER" id="PTHR24171:SF9">
    <property type="entry name" value="ANKYRIN REPEAT DOMAIN-CONTAINING PROTEIN 39"/>
    <property type="match status" value="1"/>
</dbReference>
<dbReference type="PANTHER" id="PTHR24171">
    <property type="entry name" value="ANKYRIN REPEAT DOMAIN-CONTAINING PROTEIN 39-RELATED"/>
    <property type="match status" value="1"/>
</dbReference>
<keyword evidence="1" id="KW-0677">Repeat</keyword>
<feature type="compositionally biased region" description="Basic and acidic residues" evidence="4">
    <location>
        <begin position="183"/>
        <end position="196"/>
    </location>
</feature>
<feature type="compositionally biased region" description="Low complexity" evidence="4">
    <location>
        <begin position="163"/>
        <end position="182"/>
    </location>
</feature>
<evidence type="ECO:0000256" key="4">
    <source>
        <dbReference type="SAM" id="MobiDB-lite"/>
    </source>
</evidence>
<dbReference type="InterPro" id="IPR036770">
    <property type="entry name" value="Ankyrin_rpt-contain_sf"/>
</dbReference>
<dbReference type="Pfam" id="PF12796">
    <property type="entry name" value="Ank_2"/>
    <property type="match status" value="1"/>
</dbReference>
<dbReference type="PROSITE" id="PS50088">
    <property type="entry name" value="ANK_REPEAT"/>
    <property type="match status" value="2"/>
</dbReference>
<feature type="repeat" description="ANK" evidence="3">
    <location>
        <begin position="307"/>
        <end position="334"/>
    </location>
</feature>
<evidence type="ECO:0000313" key="5">
    <source>
        <dbReference type="EMBL" id="CAK9051203.1"/>
    </source>
</evidence>
<proteinExistence type="predicted"/>
<dbReference type="SUPFAM" id="SSF48403">
    <property type="entry name" value="Ankyrin repeat"/>
    <property type="match status" value="1"/>
</dbReference>
<feature type="repeat" description="ANK" evidence="3">
    <location>
        <begin position="274"/>
        <end position="306"/>
    </location>
</feature>
<evidence type="ECO:0000256" key="1">
    <source>
        <dbReference type="ARBA" id="ARBA00022737"/>
    </source>
</evidence>
<dbReference type="Gene3D" id="1.25.40.20">
    <property type="entry name" value="Ankyrin repeat-containing domain"/>
    <property type="match status" value="1"/>
</dbReference>
<protein>
    <submittedName>
        <fullName evidence="5">Uncharacterized protein</fullName>
    </submittedName>
</protein>
<feature type="region of interest" description="Disordered" evidence="4">
    <location>
        <begin position="150"/>
        <end position="196"/>
    </location>
</feature>
<dbReference type="InterPro" id="IPR002110">
    <property type="entry name" value="Ankyrin_rpt"/>
</dbReference>
<keyword evidence="6" id="KW-1185">Reference proteome</keyword>
<gene>
    <name evidence="5" type="ORF">CCMP2556_LOCUS26031</name>
</gene>
<sequence length="334" mass="36548">MSEVDVRAMHWYSHYRHSVFTMIQSCFEDDGASGVVMIGIQPGLERVMTCLEWPCIQQDLKSAFDEKKAPFYDKGKQLLDFRKINFKRICLEDLSDELDVSTKKNKFAIIASCSDDNFEAVKELMQAHNRSTPEGHGKVRKAWATAEDVYGGRSHPPKAGGYAAQAPPTTQAPPRATVEPAEPAERAAGADEQADKAEAAKCSDIFEAVRGSKLGALRHLVREDPAALQKTDSTGDAPAKAATYGQFLLKGPRRFSMVEEGGRRTGGDAEVEPRRWTGLHKATVEGHASCVEVLIARGASVEAKTDDGETPLVVAKFWSKQEVVELLESAGAQR</sequence>
<reference evidence="5 6" key="1">
    <citation type="submission" date="2024-02" db="EMBL/GenBank/DDBJ databases">
        <authorList>
            <person name="Chen Y."/>
            <person name="Shah S."/>
            <person name="Dougan E. K."/>
            <person name="Thang M."/>
            <person name="Chan C."/>
        </authorList>
    </citation>
    <scope>NUCLEOTIDE SEQUENCE [LARGE SCALE GENOMIC DNA]</scope>
</reference>
<dbReference type="PROSITE" id="PS50297">
    <property type="entry name" value="ANK_REP_REGION"/>
    <property type="match status" value="2"/>
</dbReference>
<evidence type="ECO:0000256" key="3">
    <source>
        <dbReference type="PROSITE-ProRule" id="PRU00023"/>
    </source>
</evidence>
<dbReference type="Proteomes" id="UP001642484">
    <property type="component" value="Unassembled WGS sequence"/>
</dbReference>
<keyword evidence="2 3" id="KW-0040">ANK repeat</keyword>
<dbReference type="EMBL" id="CAXAMN010017780">
    <property type="protein sequence ID" value="CAK9051203.1"/>
    <property type="molecule type" value="Genomic_DNA"/>
</dbReference>
<comment type="caution">
    <text evidence="5">The sequence shown here is derived from an EMBL/GenBank/DDBJ whole genome shotgun (WGS) entry which is preliminary data.</text>
</comment>
<evidence type="ECO:0000256" key="2">
    <source>
        <dbReference type="ARBA" id="ARBA00023043"/>
    </source>
</evidence>
<accession>A0ABP0MJ43</accession>